<dbReference type="EMBL" id="CAJOBC010001301">
    <property type="protein sequence ID" value="CAF3670311.1"/>
    <property type="molecule type" value="Genomic_DNA"/>
</dbReference>
<comment type="caution">
    <text evidence="3">The sequence shown here is derived from an EMBL/GenBank/DDBJ whole genome shotgun (WGS) entry which is preliminary data.</text>
</comment>
<dbReference type="EMBL" id="CAJNOQ010001301">
    <property type="protein sequence ID" value="CAF0884863.1"/>
    <property type="molecule type" value="Genomic_DNA"/>
</dbReference>
<evidence type="ECO:0000313" key="6">
    <source>
        <dbReference type="Proteomes" id="UP000663829"/>
    </source>
</evidence>
<dbReference type="AlphaFoldDB" id="A0A813YIQ7"/>
<keyword evidence="1" id="KW-0472">Membrane</keyword>
<sequence length="228" mass="25841">MVSTTGPYARMVNNRFDLTPYCQRALVDSLDRLTSVKFALFSLVRPALKIAARSLFIENEEINISNILSHLNSNTPVTSPPPEAPPQRPKRSFGQRIIHFFTVGIPLAILVGLIAGVMHFVKSVSQDLLTVFTIGSEMYRMARFDGQYYKQNPQELPSRNVAFDAVINQVVIFYTSRLIYKKLGIFHFLAKPLIFLLERVLKNRVATFFDTIDRLRGRNVAAGAQYQS</sequence>
<dbReference type="Proteomes" id="UP000677228">
    <property type="component" value="Unassembled WGS sequence"/>
</dbReference>
<dbReference type="Proteomes" id="UP000663829">
    <property type="component" value="Unassembled WGS sequence"/>
</dbReference>
<feature type="transmembrane region" description="Helical" evidence="1">
    <location>
        <begin position="97"/>
        <end position="121"/>
    </location>
</feature>
<dbReference type="OrthoDB" id="10032781at2759"/>
<protein>
    <submittedName>
        <fullName evidence="3">Uncharacterized protein</fullName>
    </submittedName>
</protein>
<keyword evidence="1" id="KW-0812">Transmembrane</keyword>
<evidence type="ECO:0000256" key="1">
    <source>
        <dbReference type="SAM" id="Phobius"/>
    </source>
</evidence>
<evidence type="ECO:0000313" key="3">
    <source>
        <dbReference type="EMBL" id="CAF0884863.1"/>
    </source>
</evidence>
<name>A0A813YIQ7_9BILA</name>
<evidence type="ECO:0000313" key="2">
    <source>
        <dbReference type="EMBL" id="CAF0735944.1"/>
    </source>
</evidence>
<organism evidence="3 6">
    <name type="scientific">Didymodactylos carnosus</name>
    <dbReference type="NCBI Taxonomy" id="1234261"/>
    <lineage>
        <taxon>Eukaryota</taxon>
        <taxon>Metazoa</taxon>
        <taxon>Spiralia</taxon>
        <taxon>Gnathifera</taxon>
        <taxon>Rotifera</taxon>
        <taxon>Eurotatoria</taxon>
        <taxon>Bdelloidea</taxon>
        <taxon>Philodinida</taxon>
        <taxon>Philodinidae</taxon>
        <taxon>Didymodactylos</taxon>
    </lineage>
</organism>
<dbReference type="Proteomes" id="UP000682733">
    <property type="component" value="Unassembled WGS sequence"/>
</dbReference>
<proteinExistence type="predicted"/>
<dbReference type="EMBL" id="CAJNOK010000192">
    <property type="protein sequence ID" value="CAF0735944.1"/>
    <property type="molecule type" value="Genomic_DNA"/>
</dbReference>
<keyword evidence="6" id="KW-1185">Reference proteome</keyword>
<dbReference type="EMBL" id="CAJOBA010000192">
    <property type="protein sequence ID" value="CAF3512658.1"/>
    <property type="molecule type" value="Genomic_DNA"/>
</dbReference>
<keyword evidence="1" id="KW-1133">Transmembrane helix</keyword>
<accession>A0A813YIQ7</accession>
<evidence type="ECO:0000313" key="4">
    <source>
        <dbReference type="EMBL" id="CAF3512658.1"/>
    </source>
</evidence>
<reference evidence="3" key="1">
    <citation type="submission" date="2021-02" db="EMBL/GenBank/DDBJ databases">
        <authorList>
            <person name="Nowell W R."/>
        </authorList>
    </citation>
    <scope>NUCLEOTIDE SEQUENCE</scope>
</reference>
<gene>
    <name evidence="3" type="ORF">GPM918_LOCUS7807</name>
    <name evidence="2" type="ORF">OVA965_LOCUS1139</name>
    <name evidence="5" type="ORF">SRO942_LOCUS7807</name>
    <name evidence="4" type="ORF">TMI583_LOCUS1140</name>
</gene>
<evidence type="ECO:0000313" key="5">
    <source>
        <dbReference type="EMBL" id="CAF3670311.1"/>
    </source>
</evidence>
<dbReference type="Proteomes" id="UP000681722">
    <property type="component" value="Unassembled WGS sequence"/>
</dbReference>